<evidence type="ECO:0000313" key="2">
    <source>
        <dbReference type="EMBL" id="VUG20247.1"/>
    </source>
</evidence>
<evidence type="ECO:0000313" key="3">
    <source>
        <dbReference type="Proteomes" id="UP000478008"/>
    </source>
</evidence>
<proteinExistence type="predicted"/>
<dbReference type="Gene3D" id="3.20.20.370">
    <property type="entry name" value="Glycoside hydrolase/deacetylase"/>
    <property type="match status" value="1"/>
</dbReference>
<reference evidence="2 3" key="1">
    <citation type="submission" date="2019-07" db="EMBL/GenBank/DDBJ databases">
        <authorList>
            <person name="Friedrich A."/>
            <person name="Schacherer J."/>
        </authorList>
    </citation>
    <scope>NUCLEOTIDE SEQUENCE [LARGE SCALE GENOMIC DNA]</scope>
</reference>
<name>A0A7D9H4T8_DEKBR</name>
<dbReference type="InterPro" id="IPR011330">
    <property type="entry name" value="Glyco_hydro/deAcase_b/a-brl"/>
</dbReference>
<dbReference type="EMBL" id="CABFWN010000006">
    <property type="protein sequence ID" value="VUG20247.1"/>
    <property type="molecule type" value="Genomic_DNA"/>
</dbReference>
<reference evidence="1" key="2">
    <citation type="submission" date="2020-10" db="EMBL/GenBank/DDBJ databases">
        <authorList>
            <person name="Palmer J.M."/>
        </authorList>
    </citation>
    <scope>NUCLEOTIDE SEQUENCE</scope>
    <source>
        <strain evidence="1">UCD 2041</strain>
    </source>
</reference>
<gene>
    <name evidence="2" type="primary">lamB</name>
    <name evidence="1" type="ORF">BRETT_004560</name>
    <name evidence="2" type="ORF">DEBR0S6_11320G</name>
</gene>
<evidence type="ECO:0000313" key="1">
    <source>
        <dbReference type="EMBL" id="QOU19915.1"/>
    </source>
</evidence>
<protein>
    <submittedName>
        <fullName evidence="2">DEBR0S6_11320g1_1</fullName>
    </submittedName>
</protein>
<dbReference type="Proteomes" id="UP000478008">
    <property type="component" value="Unassembled WGS sequence"/>
</dbReference>
<dbReference type="PANTHER" id="PTHR30292">
    <property type="entry name" value="UNCHARACTERIZED PROTEIN YBGL-RELATED"/>
    <property type="match status" value="1"/>
</dbReference>
<sequence length="263" mass="29727">MNSQLTGTADTNSKYLKKYEIVCDLGEGYGRYTVAPDEEIMKIIDVANIACGFHGGDYNIMRRMVKLAKKFNVKVGSHPGFPDRMGFGRRKWDISPEEVYNMVIYQTGALKAFLETEGMKLNHIKPHGELYFYVERNKEIMKAVLTAAKNLNVPVVGAKNKDYARMAEQMGVDFIQELYVDIDWTVDGKLVPVAESRTKNPQIIHDTILKAGWTDSITSLDNKKVTLNFGPNPFLLCLHSDFSDALENIKVARKAIDLLNQKK</sequence>
<dbReference type="AlphaFoldDB" id="A0A7D9H4T8"/>
<organism evidence="2 3">
    <name type="scientific">Dekkera bruxellensis</name>
    <name type="common">Brettanomyces custersii</name>
    <dbReference type="NCBI Taxonomy" id="5007"/>
    <lineage>
        <taxon>Eukaryota</taxon>
        <taxon>Fungi</taxon>
        <taxon>Dikarya</taxon>
        <taxon>Ascomycota</taxon>
        <taxon>Saccharomycotina</taxon>
        <taxon>Pichiomycetes</taxon>
        <taxon>Pichiales</taxon>
        <taxon>Pichiaceae</taxon>
        <taxon>Brettanomyces</taxon>
    </lineage>
</organism>
<accession>A0A7D9H4T8</accession>
<reference evidence="1" key="3">
    <citation type="journal article" name="BMC Genomics">
        <title>New genome assemblies reveal patterns of domestication and adaptation across Brettanomyces (Dekkera) species.</title>
        <authorList>
            <person name="Roach M.J."/>
            <person name="Borneman A.R."/>
        </authorList>
    </citation>
    <scope>NUCLEOTIDE SEQUENCE</scope>
    <source>
        <strain evidence="1">UCD 2041</strain>
    </source>
</reference>
<dbReference type="OrthoDB" id="5295431at2759"/>
<dbReference type="GO" id="GO:0005975">
    <property type="term" value="P:carbohydrate metabolic process"/>
    <property type="evidence" value="ECO:0007669"/>
    <property type="project" value="InterPro"/>
</dbReference>
<dbReference type="PANTHER" id="PTHR30292:SF0">
    <property type="entry name" value="5-OXOPROLINASE SUBUNIT A"/>
    <property type="match status" value="1"/>
</dbReference>
<dbReference type="EMBL" id="CP063135">
    <property type="protein sequence ID" value="QOU19915.1"/>
    <property type="molecule type" value="Genomic_DNA"/>
</dbReference>
<dbReference type="Proteomes" id="UP000663131">
    <property type="component" value="Chromosome 7"/>
</dbReference>
<keyword evidence="3" id="KW-1185">Reference proteome</keyword>
<dbReference type="Pfam" id="PF03746">
    <property type="entry name" value="LamB_YcsF"/>
    <property type="match status" value="1"/>
</dbReference>
<dbReference type="SUPFAM" id="SSF88713">
    <property type="entry name" value="Glycoside hydrolase/deacetylase"/>
    <property type="match status" value="1"/>
</dbReference>
<dbReference type="InterPro" id="IPR005501">
    <property type="entry name" value="LamB/YcsF/PxpA-like"/>
</dbReference>